<evidence type="ECO:0000256" key="7">
    <source>
        <dbReference type="ARBA" id="ARBA00022759"/>
    </source>
</evidence>
<dbReference type="SMART" id="SM00484">
    <property type="entry name" value="XPGI"/>
    <property type="match status" value="1"/>
</dbReference>
<keyword evidence="4" id="KW-0597">Phosphoprotein</keyword>
<keyword evidence="5 17" id="KW-0540">Nuclease</keyword>
<dbReference type="InterPro" id="IPR044752">
    <property type="entry name" value="PIN-like_EXO1"/>
</dbReference>
<evidence type="ECO:0000256" key="5">
    <source>
        <dbReference type="ARBA" id="ARBA00022722"/>
    </source>
</evidence>
<evidence type="ECO:0000313" key="22">
    <source>
        <dbReference type="RefSeq" id="XP_016935431.3"/>
    </source>
</evidence>
<comment type="subcellular location">
    <subcellularLocation>
        <location evidence="1 17">Nucleus</location>
    </subcellularLocation>
</comment>
<dbReference type="GO" id="GO:0035312">
    <property type="term" value="F:5'-3' DNA exonuclease activity"/>
    <property type="evidence" value="ECO:0007669"/>
    <property type="project" value="UniProtKB-UniRule"/>
</dbReference>
<evidence type="ECO:0000256" key="11">
    <source>
        <dbReference type="ARBA" id="ARBA00022839"/>
    </source>
</evidence>
<dbReference type="RefSeq" id="XP_016935431.3">
    <property type="nucleotide sequence ID" value="XM_017079942.4"/>
</dbReference>
<evidence type="ECO:0000256" key="3">
    <source>
        <dbReference type="ARBA" id="ARBA00020324"/>
    </source>
</evidence>
<dbReference type="PRINTS" id="PR00853">
    <property type="entry name" value="XPGRADSUPER"/>
</dbReference>
<dbReference type="InterPro" id="IPR037315">
    <property type="entry name" value="EXO1_H3TH"/>
</dbReference>
<reference evidence="22" key="1">
    <citation type="submission" date="2025-08" db="UniProtKB">
        <authorList>
            <consortium name="RefSeq"/>
        </authorList>
    </citation>
    <scope>IDENTIFICATION</scope>
</reference>
<dbReference type="SUPFAM" id="SSF47807">
    <property type="entry name" value="5' to 3' exonuclease, C-terminal subdomain"/>
    <property type="match status" value="1"/>
</dbReference>
<dbReference type="SMART" id="SM00485">
    <property type="entry name" value="XPGN"/>
    <property type="match status" value="1"/>
</dbReference>
<dbReference type="Gene3D" id="3.40.50.1010">
    <property type="entry name" value="5'-nuclease"/>
    <property type="match status" value="1"/>
</dbReference>
<dbReference type="InterPro" id="IPR006086">
    <property type="entry name" value="XPG-I_dom"/>
</dbReference>
<evidence type="ECO:0000256" key="2">
    <source>
        <dbReference type="ARBA" id="ARBA00010563"/>
    </source>
</evidence>
<evidence type="ECO:0000256" key="18">
    <source>
        <dbReference type="SAM" id="MobiDB-lite"/>
    </source>
</evidence>
<evidence type="ECO:0000256" key="10">
    <source>
        <dbReference type="ARBA" id="ARBA00022801"/>
    </source>
</evidence>
<evidence type="ECO:0000256" key="12">
    <source>
        <dbReference type="ARBA" id="ARBA00022842"/>
    </source>
</evidence>
<keyword evidence="10 17" id="KW-0378">Hydrolase</keyword>
<keyword evidence="13 17" id="KW-0267">Excision nuclease</keyword>
<feature type="domain" description="XPG N-terminal" evidence="20">
    <location>
        <begin position="1"/>
        <end position="99"/>
    </location>
</feature>
<keyword evidence="7" id="KW-0255">Endonuclease</keyword>
<feature type="region of interest" description="Disordered" evidence="18">
    <location>
        <begin position="663"/>
        <end position="729"/>
    </location>
</feature>
<dbReference type="SUPFAM" id="SSF88723">
    <property type="entry name" value="PIN domain-like"/>
    <property type="match status" value="1"/>
</dbReference>
<feature type="compositionally biased region" description="Basic and acidic residues" evidence="18">
    <location>
        <begin position="457"/>
        <end position="467"/>
    </location>
</feature>
<dbReference type="InterPro" id="IPR036279">
    <property type="entry name" value="5-3_exonuclease_C_sf"/>
</dbReference>
<dbReference type="GO" id="GO:0003677">
    <property type="term" value="F:DNA binding"/>
    <property type="evidence" value="ECO:0007669"/>
    <property type="project" value="UniProtKB-UniRule"/>
</dbReference>
<organism evidence="21 22">
    <name type="scientific">Drosophila suzukii</name>
    <name type="common">Spotted-wing drosophila fruit fly</name>
    <dbReference type="NCBI Taxonomy" id="28584"/>
    <lineage>
        <taxon>Eukaryota</taxon>
        <taxon>Metazoa</taxon>
        <taxon>Ecdysozoa</taxon>
        <taxon>Arthropoda</taxon>
        <taxon>Hexapoda</taxon>
        <taxon>Insecta</taxon>
        <taxon>Pterygota</taxon>
        <taxon>Neoptera</taxon>
        <taxon>Endopterygota</taxon>
        <taxon>Diptera</taxon>
        <taxon>Brachycera</taxon>
        <taxon>Muscomorpha</taxon>
        <taxon>Ephydroidea</taxon>
        <taxon>Drosophilidae</taxon>
        <taxon>Drosophila</taxon>
        <taxon>Sophophora</taxon>
    </lineage>
</organism>
<dbReference type="CDD" id="cd09908">
    <property type="entry name" value="H3TH_EXO1"/>
    <property type="match status" value="1"/>
</dbReference>
<evidence type="ECO:0000256" key="17">
    <source>
        <dbReference type="RuleBase" id="RU910737"/>
    </source>
</evidence>
<feature type="compositionally biased region" description="Basic and acidic residues" evidence="18">
    <location>
        <begin position="559"/>
        <end position="570"/>
    </location>
</feature>
<feature type="compositionally biased region" description="Polar residues" evidence="18">
    <location>
        <begin position="585"/>
        <end position="605"/>
    </location>
</feature>
<dbReference type="PROSITE" id="PS00841">
    <property type="entry name" value="XPG_1"/>
    <property type="match status" value="1"/>
</dbReference>
<evidence type="ECO:0000256" key="13">
    <source>
        <dbReference type="ARBA" id="ARBA00022881"/>
    </source>
</evidence>
<dbReference type="Proteomes" id="UP001652628">
    <property type="component" value="Chromosome 2L"/>
</dbReference>
<dbReference type="InterPro" id="IPR008918">
    <property type="entry name" value="HhH2"/>
</dbReference>
<feature type="region of interest" description="Disordered" evidence="18">
    <location>
        <begin position="422"/>
        <end position="470"/>
    </location>
</feature>
<evidence type="ECO:0000259" key="20">
    <source>
        <dbReference type="SMART" id="SM00485"/>
    </source>
</evidence>
<dbReference type="GO" id="GO:0017108">
    <property type="term" value="F:5'-flap endonuclease activity"/>
    <property type="evidence" value="ECO:0007669"/>
    <property type="project" value="TreeGrafter"/>
</dbReference>
<sequence length="729" mass="82532">MGITGLIPFVGKASSQLQLKDIRGSTVAVDTYCWLHKGVFGCAEKLARGEETDIYVQYCLKYVNLLLSYDIKPILVFDGQHLPAKALTEKRRRDSRKQSKERAAELLRLGRIEEARSHMRRCVDVTHDMALRLIRECRSRNVDCIVAPYEADAQMAWLNKTDVAQYIITEDSDLTLFGAKKIIFKLDLNGSGLLVEAEKLHLAMGCNEEKYHFDKFRRMCILSGCDYLDSLPGIGLAKACKFILKTEQDDMRIALKKIPSYLNMRNLEVDDDYIENFLKAEATFKHMFIYNPLERRMERLCALEDYDTDERYCSNAGTFLEDSNQALHLALGNLNPFSMKRLDSWTPEKAWPTPKNVKRAKHKSIWQTNFENQNTPTPKKQNSCALFFKKVDFDGKTIDEEIAANQRLESAKHTEAQVFTMYSFKAKRRRSPSREESLDQARTPPPSPVQKSRHNPFARERTVEEASQRSPVVCENASLLRLLSPKKVSPSGGGADEKRVDSLKRSIFAKEQVQVRSRFFASQDEQTRLQSEQLKEQQKHDNDEQERGSSSSHKKLRLEKKDIPEEDQVRQRSNSLSSERETDTETTASSLLGSQEIPSIPSSLELQEDPAISEPQTPTKGSTKISIKSLDSLVDNPQPPAASDGNNNEAIILLSDDSCSSEQTASSFSSATLQRQNSLPFNKRRIGLSKPSTAKKGTPKKKTNGKLGPVSQNQTKLSMFGFQKKPVLK</sequence>
<evidence type="ECO:0000259" key="19">
    <source>
        <dbReference type="SMART" id="SM00484"/>
    </source>
</evidence>
<dbReference type="EC" id="3.1.-.-" evidence="17"/>
<keyword evidence="15 17" id="KW-0234">DNA repair</keyword>
<dbReference type="Gene3D" id="1.10.150.20">
    <property type="entry name" value="5' to 3' exonuclease, C-terminal subdomain"/>
    <property type="match status" value="1"/>
</dbReference>
<comment type="similarity">
    <text evidence="2 17">Belongs to the XPG/RAD2 endonuclease family. EXO1 subfamily.</text>
</comment>
<feature type="region of interest" description="Disordered" evidence="18">
    <location>
        <begin position="519"/>
        <end position="649"/>
    </location>
</feature>
<dbReference type="GO" id="GO:0006310">
    <property type="term" value="P:DNA recombination"/>
    <property type="evidence" value="ECO:0007669"/>
    <property type="project" value="TreeGrafter"/>
</dbReference>
<evidence type="ECO:0000256" key="4">
    <source>
        <dbReference type="ARBA" id="ARBA00022553"/>
    </source>
</evidence>
<dbReference type="Pfam" id="PF00752">
    <property type="entry name" value="XPG_N"/>
    <property type="match status" value="1"/>
</dbReference>
<name>A0AB39ZKA0_DROSZ</name>
<protein>
    <recommendedName>
        <fullName evidence="3 17">Exonuclease 1</fullName>
        <ecNumber evidence="17">3.1.-.-</ecNumber>
    </recommendedName>
</protein>
<evidence type="ECO:0000256" key="6">
    <source>
        <dbReference type="ARBA" id="ARBA00022723"/>
    </source>
</evidence>
<dbReference type="CDD" id="cd09857">
    <property type="entry name" value="PIN_EXO1"/>
    <property type="match status" value="1"/>
</dbReference>
<dbReference type="PROSITE" id="PS00842">
    <property type="entry name" value="XPG_2"/>
    <property type="match status" value="1"/>
</dbReference>
<dbReference type="GeneID" id="108013930"/>
<dbReference type="GO" id="GO:0005634">
    <property type="term" value="C:nucleus"/>
    <property type="evidence" value="ECO:0007669"/>
    <property type="project" value="UniProtKB-SubCell"/>
</dbReference>
<gene>
    <name evidence="22" type="primary">tos</name>
</gene>
<keyword evidence="16 17" id="KW-0539">Nucleus</keyword>
<feature type="compositionally biased region" description="Polar residues" evidence="18">
    <location>
        <begin position="614"/>
        <end position="626"/>
    </location>
</feature>
<evidence type="ECO:0000256" key="1">
    <source>
        <dbReference type="ARBA" id="ARBA00004123"/>
    </source>
</evidence>
<evidence type="ECO:0000256" key="14">
    <source>
        <dbReference type="ARBA" id="ARBA00023125"/>
    </source>
</evidence>
<keyword evidence="12 17" id="KW-0460">Magnesium</keyword>
<accession>A0AB39ZKA0</accession>
<keyword evidence="21" id="KW-1185">Reference proteome</keyword>
<feature type="domain" description="XPG-I" evidence="19">
    <location>
        <begin position="138"/>
        <end position="211"/>
    </location>
</feature>
<evidence type="ECO:0000256" key="9">
    <source>
        <dbReference type="ARBA" id="ARBA00022769"/>
    </source>
</evidence>
<keyword evidence="6 17" id="KW-0479">Metal-binding</keyword>
<dbReference type="GO" id="GO:0046872">
    <property type="term" value="F:metal ion binding"/>
    <property type="evidence" value="ECO:0007669"/>
    <property type="project" value="UniProtKB-UniRule"/>
</dbReference>
<dbReference type="PANTHER" id="PTHR11081:SF8">
    <property type="entry name" value="EXONUCLEASE 1"/>
    <property type="match status" value="1"/>
</dbReference>
<comment type="cofactor">
    <cofactor evidence="17">
        <name>Mg(2+)</name>
        <dbReference type="ChEBI" id="CHEBI:18420"/>
    </cofactor>
    <text evidence="17">Binds 2 magnesium ions per subunit. They probably participate in the reaction catalyzed by the enzyme. May bind an additional third magnesium ion after substrate binding.</text>
</comment>
<keyword evidence="11 17" id="KW-0269">Exonuclease</keyword>
<comment type="function">
    <text evidence="17">5'-&gt;3' double-stranded DNA exonuclease which may also possess a cryptic 3'-&gt;5' double-stranded DNA exonuclease activity. Functions in DNA mismatch repair.</text>
</comment>
<dbReference type="GO" id="GO:0006298">
    <property type="term" value="P:mismatch repair"/>
    <property type="evidence" value="ECO:0007669"/>
    <property type="project" value="TreeGrafter"/>
</dbReference>
<dbReference type="InterPro" id="IPR019974">
    <property type="entry name" value="XPG_CS"/>
</dbReference>
<dbReference type="InterPro" id="IPR006085">
    <property type="entry name" value="XPG_DNA_repair_N"/>
</dbReference>
<feature type="compositionally biased region" description="Basic and acidic residues" evidence="18">
    <location>
        <begin position="533"/>
        <end position="547"/>
    </location>
</feature>
<dbReference type="AlphaFoldDB" id="A0AB39ZKA0"/>
<keyword evidence="9 17" id="KW-0228">DNA excision</keyword>
<proteinExistence type="inferred from homology"/>
<feature type="compositionally biased region" description="Polar residues" evidence="18">
    <location>
        <begin position="671"/>
        <end position="680"/>
    </location>
</feature>
<dbReference type="SMART" id="SM00279">
    <property type="entry name" value="HhH2"/>
    <property type="match status" value="1"/>
</dbReference>
<keyword evidence="8 17" id="KW-0227">DNA damage</keyword>
<dbReference type="InterPro" id="IPR029060">
    <property type="entry name" value="PIN-like_dom_sf"/>
</dbReference>
<evidence type="ECO:0000256" key="15">
    <source>
        <dbReference type="ARBA" id="ARBA00023204"/>
    </source>
</evidence>
<evidence type="ECO:0000256" key="8">
    <source>
        <dbReference type="ARBA" id="ARBA00022763"/>
    </source>
</evidence>
<evidence type="ECO:0000313" key="21">
    <source>
        <dbReference type="Proteomes" id="UP001652628"/>
    </source>
</evidence>
<keyword evidence="14 17" id="KW-0238">DNA-binding</keyword>
<dbReference type="PANTHER" id="PTHR11081">
    <property type="entry name" value="FLAP ENDONUCLEASE FAMILY MEMBER"/>
    <property type="match status" value="1"/>
</dbReference>
<dbReference type="Pfam" id="PF00867">
    <property type="entry name" value="XPG_I"/>
    <property type="match status" value="1"/>
</dbReference>
<evidence type="ECO:0000256" key="16">
    <source>
        <dbReference type="ARBA" id="ARBA00023242"/>
    </source>
</evidence>
<dbReference type="InterPro" id="IPR006084">
    <property type="entry name" value="XPG/Rad2"/>
</dbReference>